<dbReference type="EMBL" id="JAAZON010000516">
    <property type="protein sequence ID" value="NMC63740.1"/>
    <property type="molecule type" value="Genomic_DNA"/>
</dbReference>
<dbReference type="InterPro" id="IPR005905">
    <property type="entry name" value="D_ala_D_ala"/>
</dbReference>
<keyword evidence="8 12" id="KW-0133">Cell shape</keyword>
<feature type="binding site" evidence="13">
    <location>
        <begin position="199"/>
        <end position="201"/>
    </location>
    <ligand>
        <name>ATP</name>
        <dbReference type="ChEBI" id="CHEBI:30616"/>
    </ligand>
</feature>
<comment type="similarity">
    <text evidence="2 12">Belongs to the D-alanine--D-alanine ligase family.</text>
</comment>
<feature type="binding site" evidence="14">
    <location>
        <position position="347"/>
    </location>
    <ligand>
        <name>Mg(2+)</name>
        <dbReference type="ChEBI" id="CHEBI:18420"/>
        <label>2</label>
    </ligand>
</feature>
<dbReference type="InterPro" id="IPR011095">
    <property type="entry name" value="Dala_Dala_lig_C"/>
</dbReference>
<keyword evidence="7 14" id="KW-0460">Magnesium</keyword>
<dbReference type="GO" id="GO:0008360">
    <property type="term" value="P:regulation of cell shape"/>
    <property type="evidence" value="ECO:0007669"/>
    <property type="project" value="UniProtKB-KW"/>
</dbReference>
<keyword evidence="9 12" id="KW-0573">Peptidoglycan synthesis</keyword>
<evidence type="ECO:0000256" key="5">
    <source>
        <dbReference type="ARBA" id="ARBA00022741"/>
    </source>
</evidence>
<dbReference type="Pfam" id="PF01820">
    <property type="entry name" value="Dala_Dala_lig_N"/>
    <property type="match status" value="1"/>
</dbReference>
<evidence type="ECO:0000256" key="1">
    <source>
        <dbReference type="ARBA" id="ARBA00001936"/>
    </source>
</evidence>
<evidence type="ECO:0000256" key="10">
    <source>
        <dbReference type="ARBA" id="ARBA00023211"/>
    </source>
</evidence>
<dbReference type="GO" id="GO:0071555">
    <property type="term" value="P:cell wall organization"/>
    <property type="evidence" value="ECO:0007669"/>
    <property type="project" value="UniProtKB-KW"/>
</dbReference>
<keyword evidence="10 14" id="KW-0464">Manganese</keyword>
<dbReference type="GO" id="GO:0005829">
    <property type="term" value="C:cytosol"/>
    <property type="evidence" value="ECO:0007669"/>
    <property type="project" value="TreeGrafter"/>
</dbReference>
<feature type="binding site" evidence="13">
    <location>
        <begin position="346"/>
        <end position="347"/>
    </location>
    <ligand>
        <name>ATP</name>
        <dbReference type="ChEBI" id="CHEBI:30616"/>
    </ligand>
</feature>
<evidence type="ECO:0000256" key="3">
    <source>
        <dbReference type="ARBA" id="ARBA00022598"/>
    </source>
</evidence>
<evidence type="ECO:0000256" key="11">
    <source>
        <dbReference type="ARBA" id="ARBA00023316"/>
    </source>
</evidence>
<feature type="binding site" evidence="13">
    <location>
        <begin position="207"/>
        <end position="208"/>
    </location>
    <ligand>
        <name>ATP</name>
        <dbReference type="ChEBI" id="CHEBI:30616"/>
    </ligand>
</feature>
<dbReference type="InterPro" id="IPR011127">
    <property type="entry name" value="Dala_Dala_lig_N"/>
</dbReference>
<evidence type="ECO:0000256" key="4">
    <source>
        <dbReference type="ARBA" id="ARBA00022723"/>
    </source>
</evidence>
<dbReference type="SUPFAM" id="SSF56059">
    <property type="entry name" value="Glutathione synthetase ATP-binding domain-like"/>
    <property type="match status" value="1"/>
</dbReference>
<comment type="catalytic activity">
    <reaction evidence="12">
        <text>2 D-alanine + ATP = D-alanyl-D-alanine + ADP + phosphate + H(+)</text>
        <dbReference type="Rhea" id="RHEA:11224"/>
        <dbReference type="ChEBI" id="CHEBI:15378"/>
        <dbReference type="ChEBI" id="CHEBI:30616"/>
        <dbReference type="ChEBI" id="CHEBI:43474"/>
        <dbReference type="ChEBI" id="CHEBI:57416"/>
        <dbReference type="ChEBI" id="CHEBI:57822"/>
        <dbReference type="ChEBI" id="CHEBI:456216"/>
        <dbReference type="EC" id="6.3.2.4"/>
    </reaction>
</comment>
<evidence type="ECO:0000256" key="14">
    <source>
        <dbReference type="PIRSR" id="PIRSR039102-3"/>
    </source>
</evidence>
<feature type="binding site" evidence="14">
    <location>
        <position position="347"/>
    </location>
    <ligand>
        <name>Mg(2+)</name>
        <dbReference type="ChEBI" id="CHEBI:18420"/>
        <label>1</label>
    </ligand>
</feature>
<accession>A0A7X9FSZ0</accession>
<comment type="subcellular location">
    <subcellularLocation>
        <location evidence="12">Cytoplasm</location>
    </subcellularLocation>
</comment>
<keyword evidence="11 12" id="KW-0961">Cell wall biogenesis/degradation</keyword>
<dbReference type="InterPro" id="IPR000291">
    <property type="entry name" value="D-Ala_lig_Van_CS"/>
</dbReference>
<feature type="binding site" evidence="13">
    <location>
        <position position="151"/>
    </location>
    <ligand>
        <name>ATP</name>
        <dbReference type="ChEBI" id="CHEBI:30616"/>
    </ligand>
</feature>
<dbReference type="HAMAP" id="MF_00047">
    <property type="entry name" value="Dala_Dala_lig"/>
    <property type="match status" value="1"/>
</dbReference>
<feature type="binding site" evidence="13">
    <location>
        <begin position="237"/>
        <end position="245"/>
    </location>
    <ligand>
        <name>ATP</name>
        <dbReference type="ChEBI" id="CHEBI:30616"/>
    </ligand>
</feature>
<comment type="function">
    <text evidence="12">Cell wall formation.</text>
</comment>
<sequence length="402" mass="44562">MNSGFQENRKNIAVLFGGRSVEHEISIITGIDLISAIDTIRYKVTPVYITLDGRWFIGRELLDRNFYKNLPASLSSVKEVTLLPIPRIGGLCPIQNSKILMSPEHIVPIDVYIPAFHGQFGEDGCIQGLLEIAEAAYTSSPVAASAIAMNKYFCKILLAAHDIPVLPGVIVQKRELLKSPEAVLKDLFQTRKFNEFPLFIKPCNLGSSIGISRVKVKEEILPALTKVFKYDTHALIEPCLKDIMEINISVMDGEEIIASVTEIPVSQSGVLTYEDKYLRGGSKKGLRTRSEGMASLVRVIDAEDLDPDYKDAVTKHALKAFKLLGCSGIVRFDFMIDTSNGNLYFNELNPIPGSFAYYLWAKSKPPFLYTEALSRIIENAEKLAGEKHALQKDTGFKALSKG</sequence>
<keyword evidence="12" id="KW-0963">Cytoplasm</keyword>
<dbReference type="PROSITE" id="PS50975">
    <property type="entry name" value="ATP_GRASP"/>
    <property type="match status" value="1"/>
</dbReference>
<comment type="cofactor">
    <cofactor evidence="14">
        <name>Mg(2+)</name>
        <dbReference type="ChEBI" id="CHEBI:18420"/>
    </cofactor>
    <cofactor evidence="14">
        <name>Mn(2+)</name>
        <dbReference type="ChEBI" id="CHEBI:29035"/>
    </cofactor>
    <text evidence="14">Binds 2 magnesium or manganese ions per subunit.</text>
</comment>
<dbReference type="InterPro" id="IPR016185">
    <property type="entry name" value="PreATP-grasp_dom_sf"/>
</dbReference>
<dbReference type="AlphaFoldDB" id="A0A7X9FSZ0"/>
<evidence type="ECO:0000256" key="7">
    <source>
        <dbReference type="ARBA" id="ARBA00022842"/>
    </source>
</evidence>
<gene>
    <name evidence="12" type="primary">ddl</name>
    <name evidence="17" type="ORF">GYA55_11310</name>
</gene>
<dbReference type="Gene3D" id="3.30.1490.20">
    <property type="entry name" value="ATP-grasp fold, A domain"/>
    <property type="match status" value="1"/>
</dbReference>
<feature type="binding site" evidence="14">
    <location>
        <position position="349"/>
    </location>
    <ligand>
        <name>Mg(2+)</name>
        <dbReference type="ChEBI" id="CHEBI:18420"/>
        <label>2</label>
    </ligand>
</feature>
<keyword evidence="3 12" id="KW-0436">Ligase</keyword>
<keyword evidence="6 15" id="KW-0067">ATP-binding</keyword>
<dbReference type="GO" id="GO:0005524">
    <property type="term" value="F:ATP binding"/>
    <property type="evidence" value="ECO:0007669"/>
    <property type="project" value="UniProtKB-UniRule"/>
</dbReference>
<dbReference type="Proteomes" id="UP000524246">
    <property type="component" value="Unassembled WGS sequence"/>
</dbReference>
<dbReference type="SUPFAM" id="SSF52440">
    <property type="entry name" value="PreATP-grasp domain"/>
    <property type="match status" value="1"/>
</dbReference>
<feature type="binding site" evidence="14">
    <location>
        <position position="333"/>
    </location>
    <ligand>
        <name>Mg(2+)</name>
        <dbReference type="ChEBI" id="CHEBI:18420"/>
        <label>1</label>
    </ligand>
</feature>
<dbReference type="Gene3D" id="3.40.50.20">
    <property type="match status" value="1"/>
</dbReference>
<feature type="domain" description="ATP-grasp" evidence="16">
    <location>
        <begin position="155"/>
        <end position="378"/>
    </location>
</feature>
<proteinExistence type="inferred from homology"/>
<reference evidence="17 18" key="1">
    <citation type="journal article" date="2020" name="Biotechnol. Biofuels">
        <title>New insights from the biogas microbiome by comprehensive genome-resolved metagenomics of nearly 1600 species originating from multiple anaerobic digesters.</title>
        <authorList>
            <person name="Campanaro S."/>
            <person name="Treu L."/>
            <person name="Rodriguez-R L.M."/>
            <person name="Kovalovszki A."/>
            <person name="Ziels R.M."/>
            <person name="Maus I."/>
            <person name="Zhu X."/>
            <person name="Kougias P.G."/>
            <person name="Basile A."/>
            <person name="Luo G."/>
            <person name="Schluter A."/>
            <person name="Konstantinidis K.T."/>
            <person name="Angelidaki I."/>
        </authorList>
    </citation>
    <scope>NUCLEOTIDE SEQUENCE [LARGE SCALE GENOMIC DNA]</scope>
    <source>
        <strain evidence="17">AS27yjCOA_65</strain>
    </source>
</reference>
<dbReference type="PANTHER" id="PTHR23132">
    <property type="entry name" value="D-ALANINE--D-ALANINE LIGASE"/>
    <property type="match status" value="1"/>
</dbReference>
<evidence type="ECO:0000259" key="16">
    <source>
        <dbReference type="PROSITE" id="PS50975"/>
    </source>
</evidence>
<evidence type="ECO:0000256" key="9">
    <source>
        <dbReference type="ARBA" id="ARBA00022984"/>
    </source>
</evidence>
<comment type="caution">
    <text evidence="17">The sequence shown here is derived from an EMBL/GenBank/DDBJ whole genome shotgun (WGS) entry which is preliminary data.</text>
</comment>
<keyword evidence="4 14" id="KW-0479">Metal-binding</keyword>
<evidence type="ECO:0000313" key="18">
    <source>
        <dbReference type="Proteomes" id="UP000524246"/>
    </source>
</evidence>
<evidence type="ECO:0000256" key="12">
    <source>
        <dbReference type="HAMAP-Rule" id="MF_00047"/>
    </source>
</evidence>
<dbReference type="PANTHER" id="PTHR23132:SF25">
    <property type="entry name" value="D-ALANINE--D-ALANINE LIGASE A"/>
    <property type="match status" value="1"/>
</dbReference>
<dbReference type="PROSITE" id="PS00843">
    <property type="entry name" value="DALA_DALA_LIGASE_1"/>
    <property type="match status" value="1"/>
</dbReference>
<evidence type="ECO:0000256" key="15">
    <source>
        <dbReference type="PROSITE-ProRule" id="PRU00409"/>
    </source>
</evidence>
<evidence type="ECO:0000313" key="17">
    <source>
        <dbReference type="EMBL" id="NMC63740.1"/>
    </source>
</evidence>
<evidence type="ECO:0000256" key="8">
    <source>
        <dbReference type="ARBA" id="ARBA00022960"/>
    </source>
</evidence>
<dbReference type="GO" id="GO:0009252">
    <property type="term" value="P:peptidoglycan biosynthetic process"/>
    <property type="evidence" value="ECO:0007669"/>
    <property type="project" value="UniProtKB-UniRule"/>
</dbReference>
<dbReference type="PROSITE" id="PS00844">
    <property type="entry name" value="DALA_DALA_LIGASE_2"/>
    <property type="match status" value="1"/>
</dbReference>
<organism evidence="17 18">
    <name type="scientific">SAR324 cluster bacterium</name>
    <dbReference type="NCBI Taxonomy" id="2024889"/>
    <lineage>
        <taxon>Bacteria</taxon>
        <taxon>Deltaproteobacteria</taxon>
        <taxon>SAR324 cluster</taxon>
    </lineage>
</organism>
<dbReference type="UniPathway" id="UPA00219"/>
<name>A0A7X9FSZ0_9DELT</name>
<comment type="pathway">
    <text evidence="12">Cell wall biogenesis; peptidoglycan biosynthesis.</text>
</comment>
<dbReference type="InterPro" id="IPR013815">
    <property type="entry name" value="ATP_grasp_subdomain_1"/>
</dbReference>
<dbReference type="GO" id="GO:0008716">
    <property type="term" value="F:D-alanine-D-alanine ligase activity"/>
    <property type="evidence" value="ECO:0007669"/>
    <property type="project" value="UniProtKB-UniRule"/>
</dbReference>
<dbReference type="Pfam" id="PF07478">
    <property type="entry name" value="Dala_Dala_lig_C"/>
    <property type="match status" value="1"/>
</dbReference>
<dbReference type="Gene3D" id="3.30.470.20">
    <property type="entry name" value="ATP-grasp fold, B domain"/>
    <property type="match status" value="1"/>
</dbReference>
<dbReference type="InterPro" id="IPR011761">
    <property type="entry name" value="ATP-grasp"/>
</dbReference>
<dbReference type="EC" id="6.3.2.4" evidence="12"/>
<comment type="cofactor">
    <cofactor evidence="1">
        <name>Mn(2+)</name>
        <dbReference type="ChEBI" id="CHEBI:29035"/>
    </cofactor>
</comment>
<protein>
    <recommendedName>
        <fullName evidence="12">D-alanine--D-alanine ligase</fullName>
        <ecNumber evidence="12">6.3.2.4</ecNumber>
    </recommendedName>
    <alternativeName>
        <fullName evidence="12">D-Ala-D-Ala ligase</fullName>
    </alternativeName>
    <alternativeName>
        <fullName evidence="12">D-alanylalanine synthetase</fullName>
    </alternativeName>
</protein>
<evidence type="ECO:0000256" key="13">
    <source>
        <dbReference type="PIRSR" id="PIRSR039102-2"/>
    </source>
</evidence>
<evidence type="ECO:0000256" key="6">
    <source>
        <dbReference type="ARBA" id="ARBA00022840"/>
    </source>
</evidence>
<evidence type="ECO:0000256" key="2">
    <source>
        <dbReference type="ARBA" id="ARBA00010871"/>
    </source>
</evidence>
<dbReference type="PIRSF" id="PIRSF039102">
    <property type="entry name" value="Ddl/VanB"/>
    <property type="match status" value="1"/>
</dbReference>
<keyword evidence="5 13" id="KW-0547">Nucleotide-binding</keyword>
<dbReference type="GO" id="GO:0046872">
    <property type="term" value="F:metal ion binding"/>
    <property type="evidence" value="ECO:0007669"/>
    <property type="project" value="UniProtKB-KW"/>
</dbReference>